<accession>A0A9N9DEX6</accession>
<keyword evidence="1" id="KW-0472">Membrane</keyword>
<organism evidence="2 3">
    <name type="scientific">Funneliformis mosseae</name>
    <name type="common">Endomycorrhizal fungus</name>
    <name type="synonym">Glomus mosseae</name>
    <dbReference type="NCBI Taxonomy" id="27381"/>
    <lineage>
        <taxon>Eukaryota</taxon>
        <taxon>Fungi</taxon>
        <taxon>Fungi incertae sedis</taxon>
        <taxon>Mucoromycota</taxon>
        <taxon>Glomeromycotina</taxon>
        <taxon>Glomeromycetes</taxon>
        <taxon>Glomerales</taxon>
        <taxon>Glomeraceae</taxon>
        <taxon>Funneliformis</taxon>
    </lineage>
</organism>
<protein>
    <submittedName>
        <fullName evidence="2">4609_t:CDS:1</fullName>
    </submittedName>
</protein>
<keyword evidence="3" id="KW-1185">Reference proteome</keyword>
<evidence type="ECO:0000313" key="2">
    <source>
        <dbReference type="EMBL" id="CAG8635823.1"/>
    </source>
</evidence>
<evidence type="ECO:0000256" key="1">
    <source>
        <dbReference type="SAM" id="Phobius"/>
    </source>
</evidence>
<reference evidence="2" key="1">
    <citation type="submission" date="2021-06" db="EMBL/GenBank/DDBJ databases">
        <authorList>
            <person name="Kallberg Y."/>
            <person name="Tangrot J."/>
            <person name="Rosling A."/>
        </authorList>
    </citation>
    <scope>NUCLEOTIDE SEQUENCE</scope>
    <source>
        <strain evidence="2">87-6 pot B 2015</strain>
    </source>
</reference>
<dbReference type="Proteomes" id="UP000789375">
    <property type="component" value="Unassembled WGS sequence"/>
</dbReference>
<evidence type="ECO:0000313" key="3">
    <source>
        <dbReference type="Proteomes" id="UP000789375"/>
    </source>
</evidence>
<dbReference type="AlphaFoldDB" id="A0A9N9DEX6"/>
<name>A0A9N9DEX6_FUNMO</name>
<feature type="transmembrane region" description="Helical" evidence="1">
    <location>
        <begin position="209"/>
        <end position="231"/>
    </location>
</feature>
<gene>
    <name evidence="2" type="ORF">FMOSSE_LOCUS10728</name>
</gene>
<comment type="caution">
    <text evidence="2">The sequence shown here is derived from an EMBL/GenBank/DDBJ whole genome shotgun (WGS) entry which is preliminary data.</text>
</comment>
<keyword evidence="1" id="KW-0812">Transmembrane</keyword>
<keyword evidence="1" id="KW-1133">Transmembrane helix</keyword>
<dbReference type="EMBL" id="CAJVPP010003725">
    <property type="protein sequence ID" value="CAG8635823.1"/>
    <property type="molecule type" value="Genomic_DNA"/>
</dbReference>
<proteinExistence type="predicted"/>
<sequence length="564" mass="65893">MAHSFLHSQNRSSNKKYKFYKFQYETSSNITSFNGYLNPSWNYSIISLRRLMDHGVDVTRLKFKPITSYTITRDNKLENIVGICELSISFETNGGRGRNDGGSIYSFNHEKVEKNIREVLVLKDSNVEFGLGNDFIMDYNINIEPNNKGEFTHQLSFGDGVTVGLREIEFDGERDEEMSDEDVVNENNNTDDKIEEKSKHRFKNSLFKLISRIGLSNLFMLFLISTILILYNSDTKSQSLVEELLIIPYKLPEPGIQNQLESYVRKLKTTTSFLELYELNQHQNPRTSSNDISTTQKEDDKRGQELYTYLVEFTKSIDNTSRTLLDMYYQESSYFWIFQQNIKRLLNYFPLKKGSTFLWNVLITGSDYFPLTNNFDDLINDIDDVIINNIDLVMREVDKAQDYHDEIIIQVVKMKIELEKFIKDSSKPFSSWLNALIRFGRIKGGKIDNLGEVDYNTALKVEKLLIALFTDLIEISTYFTDLKVYLDNHLNDLLLFSEHFRITKITKKITRSEINVIKKHLDKLQNNHKAIFDTILMMEDNDNKPWVGCRIKKKLNQSIFECNN</sequence>